<dbReference type="NCBIfam" id="NF047581">
    <property type="entry name" value="gp105_phage_fam"/>
    <property type="match status" value="1"/>
</dbReference>
<evidence type="ECO:0000313" key="3">
    <source>
        <dbReference type="EMBL" id="MWK57178.1"/>
    </source>
</evidence>
<dbReference type="Proteomes" id="UP001273935">
    <property type="component" value="Unassembled WGS sequence"/>
</dbReference>
<dbReference type="AlphaFoldDB" id="A0A1I0UKI7"/>
<dbReference type="Proteomes" id="UP000501237">
    <property type="component" value="Chromosome"/>
</dbReference>
<evidence type="ECO:0000313" key="2">
    <source>
        <dbReference type="EMBL" id="MDV3440441.1"/>
    </source>
</evidence>
<proteinExistence type="predicted"/>
<dbReference type="EMBL" id="WTFN01000031">
    <property type="protein sequence ID" value="MWK57178.1"/>
    <property type="molecule type" value="Genomic_DNA"/>
</dbReference>
<dbReference type="EMBL" id="JAWJUL010000046">
    <property type="protein sequence ID" value="MDV3440441.1"/>
    <property type="molecule type" value="Genomic_DNA"/>
</dbReference>
<dbReference type="EMBL" id="AP022642">
    <property type="protein sequence ID" value="BCA30200.1"/>
    <property type="molecule type" value="Genomic_DNA"/>
</dbReference>
<accession>A0A1I0UKI7</accession>
<keyword evidence="6" id="KW-1185">Reference proteome</keyword>
<dbReference type="Proteomes" id="UP000461288">
    <property type="component" value="Unassembled WGS sequence"/>
</dbReference>
<sequence>MAIYDQKQLSVLINGYEISDWGAGADVLKLAFTAESGSMKIGSNGTGVFVANNDRSATLTLKLKQHSRDNKFLNSLRLLQEGNLKAFTPLTLEMRDLLNEDLISATRGYFTKRPEVTRGSEANDTTWTIVFERANVNLEQGVA</sequence>
<evidence type="ECO:0000313" key="4">
    <source>
        <dbReference type="Proteomes" id="UP000461288"/>
    </source>
</evidence>
<evidence type="ECO:0000313" key="5">
    <source>
        <dbReference type="Proteomes" id="UP000501237"/>
    </source>
</evidence>
<reference evidence="2 6" key="3">
    <citation type="submission" date="2023-10" db="EMBL/GenBank/DDBJ databases">
        <title>Pseudomonas otitidis isolated from a paediatric patient with cystic fibrosis in Chile.</title>
        <authorList>
            <person name="Amsteins-Romero L."/>
            <person name="Opazo-Capurro A."/>
            <person name="Matus-Kohler M."/>
            <person name="Gonzalez-Rocha G."/>
        </authorList>
    </citation>
    <scope>NUCLEOTIDE SEQUENCE [LARGE SCALE GENOMIC DNA]</scope>
    <source>
        <strain evidence="2 6">P-714</strain>
    </source>
</reference>
<dbReference type="STRING" id="319939.SAMN05216263_11525"/>
<organism evidence="3 4">
    <name type="scientific">Metapseudomonas otitidis</name>
    <dbReference type="NCBI Taxonomy" id="319939"/>
    <lineage>
        <taxon>Bacteria</taxon>
        <taxon>Pseudomonadati</taxon>
        <taxon>Pseudomonadota</taxon>
        <taxon>Gammaproteobacteria</taxon>
        <taxon>Pseudomonadales</taxon>
        <taxon>Pseudomonadaceae</taxon>
        <taxon>Metapseudomonas</taxon>
    </lineage>
</organism>
<protein>
    <submittedName>
        <fullName evidence="3">DUF3277 family protein</fullName>
    </submittedName>
    <submittedName>
        <fullName evidence="2">Phage protein</fullName>
    </submittedName>
</protein>
<reference evidence="1 5" key="2">
    <citation type="journal article" date="2020" name="Microbiol. Resour. Announc.">
        <title>Complete genome sequence of Pseudomonas otitidis strain MrB4, isolated from Lake Biwa in Japan.</title>
        <authorList>
            <person name="Miyazaki K."/>
            <person name="Hase E."/>
            <person name="Maruya T."/>
        </authorList>
    </citation>
    <scope>NUCLEOTIDE SEQUENCE [LARGE SCALE GENOMIC DNA]</scope>
    <source>
        <strain evidence="1 5">MrB4</strain>
    </source>
</reference>
<evidence type="ECO:0000313" key="1">
    <source>
        <dbReference type="EMBL" id="BCA30200.1"/>
    </source>
</evidence>
<dbReference type="GeneID" id="57399394"/>
<dbReference type="Pfam" id="PF11681">
    <property type="entry name" value="Phage_Tube_PhiTE"/>
    <property type="match status" value="1"/>
</dbReference>
<name>A0A1I0UKI7_9GAMM</name>
<gene>
    <name evidence="3" type="ORF">GO594_14435</name>
    <name evidence="1" type="ORF">PtoMrB4_41770</name>
    <name evidence="2" type="ORF">R0G64_13475</name>
</gene>
<evidence type="ECO:0000313" key="6">
    <source>
        <dbReference type="Proteomes" id="UP001273935"/>
    </source>
</evidence>
<reference evidence="3 4" key="1">
    <citation type="submission" date="2019-12" db="EMBL/GenBank/DDBJ databases">
        <title>Draft genome sequence of Pseudomonas otitidis recovered from a chicken carcass.</title>
        <authorList>
            <person name="Vieira T.R."/>
            <person name="Oliviera E.F.C."/>
            <person name="Silva N.M.V."/>
            <person name="Sambrano G.E."/>
            <person name="Cibulski S.P."/>
            <person name="Cardoso M.R.I."/>
        </authorList>
    </citation>
    <scope>NUCLEOTIDE SEQUENCE [LARGE SCALE GENOMIC DNA]</scope>
    <source>
        <strain evidence="3 4">25_K</strain>
    </source>
</reference>
<dbReference type="KEGG" id="poj:PtoMrB4_41770"/>
<dbReference type="RefSeq" id="WP_044411548.1">
    <property type="nucleotide sequence ID" value="NZ_AP022642.1"/>
</dbReference>
<dbReference type="InterPro" id="IPR021695">
    <property type="entry name" value="Phage_KPP10_Orf10"/>
</dbReference>